<keyword evidence="7 9" id="KW-0539">Nucleus</keyword>
<dbReference type="GO" id="GO:0008270">
    <property type="term" value="F:zinc ion binding"/>
    <property type="evidence" value="ECO:0007669"/>
    <property type="project" value="UniProtKB-KW"/>
</dbReference>
<dbReference type="OrthoDB" id="153872at2759"/>
<keyword evidence="5 8" id="KW-0863">Zinc-finger</keyword>
<dbReference type="Pfam" id="PF06203">
    <property type="entry name" value="CCT"/>
    <property type="match status" value="1"/>
</dbReference>
<dbReference type="SMART" id="SM00336">
    <property type="entry name" value="BBOX"/>
    <property type="match status" value="1"/>
</dbReference>
<sequence length="433" mass="47964">MEAMSPETCSAPPACDYCGSAMAALYCRADAARLCLPCDRHVHSANALSRKHPRSALCSSCSSAPAASRLGSRFLCSACETGPSPPHIPTPLEPLSGLPSAAALAAALDLEFPTEIPRSSEPLDQALSNWGPFDAFEELYVPRWEKKRQLLEQVLELAKSENDGSQEQPMECGFDPMTPGRSNNDGVIQYTELLMLPPAGCADLKGSDRLVEDKDLLWHSGGAADHNAQIWDFNLGRSMEQNESPPLEIVFGNNANFTMRNYTDLLKENSFSTANFLEDMYDTNFLSANDDISSTNIHHISSQKMSMQTTTKWQNNVHNPALQETATSGNKFTVVQSVGNPDDTGPGGCIKEISFKEHPFIRSESFKETHKIDSEQLAHNRGNAMQRYKEKRKNRRYDKHIRYESRKARADTRKRVKGRFVKATEALDVESGG</sequence>
<evidence type="ECO:0000313" key="13">
    <source>
        <dbReference type="Proteomes" id="UP001085076"/>
    </source>
</evidence>
<comment type="subcellular location">
    <subcellularLocation>
        <location evidence="1 9">Nucleus</location>
    </subcellularLocation>
</comment>
<evidence type="ECO:0000256" key="7">
    <source>
        <dbReference type="ARBA" id="ARBA00023242"/>
    </source>
</evidence>
<comment type="similarity">
    <text evidence="2">Belongs to the CONSTANS family.</text>
</comment>
<dbReference type="Proteomes" id="UP001085076">
    <property type="component" value="Miscellaneous, Linkage group lg05"/>
</dbReference>
<dbReference type="PANTHER" id="PTHR31717:SF45">
    <property type="entry name" value="ZINC FINGER PROTEIN CONSTANS-LIKE 14-RELATED"/>
    <property type="match status" value="1"/>
</dbReference>
<feature type="domain" description="B box-type" evidence="10">
    <location>
        <begin position="10"/>
        <end position="57"/>
    </location>
</feature>
<dbReference type="InterPro" id="IPR049808">
    <property type="entry name" value="CONSTANS-like_Bbox1"/>
</dbReference>
<evidence type="ECO:0000256" key="5">
    <source>
        <dbReference type="ARBA" id="ARBA00022771"/>
    </source>
</evidence>
<evidence type="ECO:0000256" key="9">
    <source>
        <dbReference type="PROSITE-ProRule" id="PRU00357"/>
    </source>
</evidence>
<evidence type="ECO:0000256" key="8">
    <source>
        <dbReference type="PROSITE-ProRule" id="PRU00024"/>
    </source>
</evidence>
<dbReference type="GO" id="GO:0005634">
    <property type="term" value="C:nucleus"/>
    <property type="evidence" value="ECO:0007669"/>
    <property type="project" value="UniProtKB-SubCell"/>
</dbReference>
<evidence type="ECO:0000256" key="2">
    <source>
        <dbReference type="ARBA" id="ARBA00010024"/>
    </source>
</evidence>
<dbReference type="PROSITE" id="PS51017">
    <property type="entry name" value="CCT"/>
    <property type="match status" value="1"/>
</dbReference>
<evidence type="ECO:0000313" key="12">
    <source>
        <dbReference type="EMBL" id="KAJ0971202.1"/>
    </source>
</evidence>
<accession>A0A9D5CEH7</accession>
<reference evidence="12" key="2">
    <citation type="journal article" date="2022" name="Hortic Res">
        <title>The genome of Dioscorea zingiberensis sheds light on the biosynthesis, origin and evolution of the medicinally important diosgenin saponins.</title>
        <authorList>
            <person name="Li Y."/>
            <person name="Tan C."/>
            <person name="Li Z."/>
            <person name="Guo J."/>
            <person name="Li S."/>
            <person name="Chen X."/>
            <person name="Wang C."/>
            <person name="Dai X."/>
            <person name="Yang H."/>
            <person name="Song W."/>
            <person name="Hou L."/>
            <person name="Xu J."/>
            <person name="Tong Z."/>
            <person name="Xu A."/>
            <person name="Yuan X."/>
            <person name="Wang W."/>
            <person name="Yang Q."/>
            <person name="Chen L."/>
            <person name="Sun Z."/>
            <person name="Wang K."/>
            <person name="Pan B."/>
            <person name="Chen J."/>
            <person name="Bao Y."/>
            <person name="Liu F."/>
            <person name="Qi X."/>
            <person name="Gang D.R."/>
            <person name="Wen J."/>
            <person name="Li J."/>
        </authorList>
    </citation>
    <scope>NUCLEOTIDE SEQUENCE</scope>
    <source>
        <strain evidence="12">Dzin_1.0</strain>
    </source>
</reference>
<comment type="caution">
    <text evidence="12">The sequence shown here is derived from an EMBL/GenBank/DDBJ whole genome shotgun (WGS) entry which is preliminary data.</text>
</comment>
<evidence type="ECO:0000259" key="11">
    <source>
        <dbReference type="PROSITE" id="PS51017"/>
    </source>
</evidence>
<keyword evidence="4" id="KW-0677">Repeat</keyword>
<dbReference type="AlphaFoldDB" id="A0A9D5CEH7"/>
<dbReference type="PROSITE" id="PS50119">
    <property type="entry name" value="ZF_BBOX"/>
    <property type="match status" value="1"/>
</dbReference>
<dbReference type="PANTHER" id="PTHR31717">
    <property type="entry name" value="ZINC FINGER PROTEIN CONSTANS-LIKE 10"/>
    <property type="match status" value="1"/>
</dbReference>
<dbReference type="InterPro" id="IPR010402">
    <property type="entry name" value="CCT_domain"/>
</dbReference>
<evidence type="ECO:0000256" key="3">
    <source>
        <dbReference type="ARBA" id="ARBA00022723"/>
    </source>
</evidence>
<dbReference type="InterPro" id="IPR000315">
    <property type="entry name" value="Znf_B-box"/>
</dbReference>
<feature type="domain" description="CCT" evidence="11">
    <location>
        <begin position="381"/>
        <end position="423"/>
    </location>
</feature>
<proteinExistence type="inferred from homology"/>
<keyword evidence="6" id="KW-0862">Zinc</keyword>
<dbReference type="EMBL" id="JAGGNH010000005">
    <property type="protein sequence ID" value="KAJ0971202.1"/>
    <property type="molecule type" value="Genomic_DNA"/>
</dbReference>
<name>A0A9D5CEH7_9LILI</name>
<keyword evidence="13" id="KW-1185">Reference proteome</keyword>
<keyword evidence="3" id="KW-0479">Metal-binding</keyword>
<organism evidence="12 13">
    <name type="scientific">Dioscorea zingiberensis</name>
    <dbReference type="NCBI Taxonomy" id="325984"/>
    <lineage>
        <taxon>Eukaryota</taxon>
        <taxon>Viridiplantae</taxon>
        <taxon>Streptophyta</taxon>
        <taxon>Embryophyta</taxon>
        <taxon>Tracheophyta</taxon>
        <taxon>Spermatophyta</taxon>
        <taxon>Magnoliopsida</taxon>
        <taxon>Liliopsida</taxon>
        <taxon>Dioscoreales</taxon>
        <taxon>Dioscoreaceae</taxon>
        <taxon>Dioscorea</taxon>
    </lineage>
</organism>
<evidence type="ECO:0000256" key="4">
    <source>
        <dbReference type="ARBA" id="ARBA00022737"/>
    </source>
</evidence>
<evidence type="ECO:0000256" key="1">
    <source>
        <dbReference type="ARBA" id="ARBA00004123"/>
    </source>
</evidence>
<evidence type="ECO:0000256" key="6">
    <source>
        <dbReference type="ARBA" id="ARBA00022833"/>
    </source>
</evidence>
<dbReference type="GO" id="GO:0006355">
    <property type="term" value="P:regulation of DNA-templated transcription"/>
    <property type="evidence" value="ECO:0007669"/>
    <property type="project" value="UniProtKB-ARBA"/>
</dbReference>
<dbReference type="CDD" id="cd19821">
    <property type="entry name" value="Bbox1_BBX-like"/>
    <property type="match status" value="1"/>
</dbReference>
<gene>
    <name evidence="12" type="ORF">J5N97_019161</name>
</gene>
<evidence type="ECO:0000259" key="10">
    <source>
        <dbReference type="PROSITE" id="PS50119"/>
    </source>
</evidence>
<protein>
    <submittedName>
        <fullName evidence="12">Uncharacterized protein</fullName>
    </submittedName>
</protein>
<reference evidence="12" key="1">
    <citation type="submission" date="2021-03" db="EMBL/GenBank/DDBJ databases">
        <authorList>
            <person name="Li Z."/>
            <person name="Yang C."/>
        </authorList>
    </citation>
    <scope>NUCLEOTIDE SEQUENCE</scope>
    <source>
        <strain evidence="12">Dzin_1.0</strain>
        <tissue evidence="12">Leaf</tissue>
    </source>
</reference>